<sequence>MSINVSHFRQKVSSVRLSKDVFDELLSVRELFVSESQGIRLDSKSAYTNALQSPALSEELDKIRTMIDHEKHVLILDGFKVEKLARFKSLIWTFGSLLGVPMVQNHLAHKVIEVYDRGGKSIEEGARYHQTRQGAYVHNDGVSDPLPIDYLILACAQKALLGGESILIDASAVYAELMAFPEILEELKGDFFFENRGMSDDEQLFKAPILSFSNEGIPLIRYFRVYIESAHLKARVPLTVAQSQALDFLDTVLDQSSVQHRVLLEPGQVLISADNKFLHTRTHFIDRSAPRGVFDEDESLSDLNRYMLRIWLRKQ</sequence>
<organism evidence="3 4">
    <name type="scientific">Pseudomonas trivialis</name>
    <dbReference type="NCBI Taxonomy" id="200450"/>
    <lineage>
        <taxon>Bacteria</taxon>
        <taxon>Pseudomonadati</taxon>
        <taxon>Pseudomonadota</taxon>
        <taxon>Gammaproteobacteria</taxon>
        <taxon>Pseudomonadales</taxon>
        <taxon>Pseudomonadaceae</taxon>
        <taxon>Pseudomonas</taxon>
    </lineage>
</organism>
<dbReference type="SUPFAM" id="SSF51197">
    <property type="entry name" value="Clavaminate synthase-like"/>
    <property type="match status" value="1"/>
</dbReference>
<dbReference type="InterPro" id="IPR042098">
    <property type="entry name" value="TauD-like_sf"/>
</dbReference>
<gene>
    <name evidence="3" type="ORF">AA957_18950</name>
</gene>
<evidence type="ECO:0000313" key="4">
    <source>
        <dbReference type="Proteomes" id="UP000036608"/>
    </source>
</evidence>
<dbReference type="Gene3D" id="3.60.130.10">
    <property type="entry name" value="Clavaminate synthase-like"/>
    <property type="match status" value="1"/>
</dbReference>
<dbReference type="Proteomes" id="UP000036608">
    <property type="component" value="Chromosome"/>
</dbReference>
<name>A0A0H5AEQ4_9PSED</name>
<protein>
    <recommendedName>
        <fullName evidence="2">TauD/TfdA-like domain-containing protein</fullName>
    </recommendedName>
</protein>
<dbReference type="KEGG" id="ptv:AA957_18950"/>
<dbReference type="InterPro" id="IPR003819">
    <property type="entry name" value="TauD/TfdA-like"/>
</dbReference>
<dbReference type="OrthoDB" id="5491415at2"/>
<dbReference type="EMBL" id="CP011507">
    <property type="protein sequence ID" value="AKS08110.1"/>
    <property type="molecule type" value="Genomic_DNA"/>
</dbReference>
<dbReference type="PATRIC" id="fig|200450.3.peg.3890"/>
<dbReference type="RefSeq" id="WP_049711530.1">
    <property type="nucleotide sequence ID" value="NZ_CP011507.1"/>
</dbReference>
<evidence type="ECO:0000256" key="1">
    <source>
        <dbReference type="ARBA" id="ARBA00023002"/>
    </source>
</evidence>
<dbReference type="Pfam" id="PF02668">
    <property type="entry name" value="TauD"/>
    <property type="match status" value="1"/>
</dbReference>
<keyword evidence="1" id="KW-0560">Oxidoreductase</keyword>
<evidence type="ECO:0000313" key="3">
    <source>
        <dbReference type="EMBL" id="AKS08110.1"/>
    </source>
</evidence>
<proteinExistence type="predicted"/>
<dbReference type="AlphaFoldDB" id="A0A0H5AEQ4"/>
<accession>A0A0H5AEQ4</accession>
<dbReference type="GO" id="GO:0016706">
    <property type="term" value="F:2-oxoglutarate-dependent dioxygenase activity"/>
    <property type="evidence" value="ECO:0007669"/>
    <property type="project" value="UniProtKB-ARBA"/>
</dbReference>
<evidence type="ECO:0000259" key="2">
    <source>
        <dbReference type="Pfam" id="PF02668"/>
    </source>
</evidence>
<reference evidence="3 4" key="1">
    <citation type="journal article" date="2015" name="Genome Announc.">
        <title>Complete Genome Sequence of the Rhizobacterium Pseudomonas trivialis Strain IHBB745 with Multiple Plant Growth-Promoting Activities and Tolerance to Desiccation and Alkalinity.</title>
        <authorList>
            <person name="Gulati A."/>
            <person name="Swarnkar M.K."/>
            <person name="Vyas P."/>
            <person name="Rahi P."/>
            <person name="Thakur R."/>
            <person name="Thakur N."/>
            <person name="Singh A.K."/>
        </authorList>
    </citation>
    <scope>NUCLEOTIDE SEQUENCE [LARGE SCALE GENOMIC DNA]</scope>
    <source>
        <strain evidence="4">745</strain>
    </source>
</reference>
<reference evidence="4" key="2">
    <citation type="submission" date="2015-05" db="EMBL/GenBank/DDBJ databases">
        <authorList>
            <person name="Swarnkar M.K."/>
            <person name="Vyas P."/>
            <person name="Rahi P."/>
            <person name="Thakur R."/>
            <person name="Thakur N."/>
            <person name="Singh A.K."/>
            <person name="Gulati A."/>
        </authorList>
    </citation>
    <scope>NUCLEOTIDE SEQUENCE [LARGE SCALE GENOMIC DNA]</scope>
    <source>
        <strain evidence="4">745</strain>
    </source>
</reference>
<feature type="domain" description="TauD/TfdA-like" evidence="2">
    <location>
        <begin position="55"/>
        <end position="290"/>
    </location>
</feature>